<accession>X1UI31</accession>
<organism evidence="2">
    <name type="scientific">marine sediment metagenome</name>
    <dbReference type="NCBI Taxonomy" id="412755"/>
    <lineage>
        <taxon>unclassified sequences</taxon>
        <taxon>metagenomes</taxon>
        <taxon>ecological metagenomes</taxon>
    </lineage>
</organism>
<feature type="compositionally biased region" description="Acidic residues" evidence="1">
    <location>
        <begin position="43"/>
        <end position="55"/>
    </location>
</feature>
<sequence length="63" mass="7205">MSNPPVRLASGKGIATLVCSIFELYQRPEKGWVEEKLRRRNEDEEEEEEDDDDDVQSAARPLG</sequence>
<dbReference type="EMBL" id="BARW01018486">
    <property type="protein sequence ID" value="GAI99540.1"/>
    <property type="molecule type" value="Genomic_DNA"/>
</dbReference>
<gene>
    <name evidence="2" type="ORF">S12H4_31640</name>
</gene>
<protein>
    <submittedName>
        <fullName evidence="2">Uncharacterized protein</fullName>
    </submittedName>
</protein>
<reference evidence="2" key="1">
    <citation type="journal article" date="2014" name="Front. Microbiol.">
        <title>High frequency of phylogenetically diverse reductive dehalogenase-homologous genes in deep subseafloor sedimentary metagenomes.</title>
        <authorList>
            <person name="Kawai M."/>
            <person name="Futagami T."/>
            <person name="Toyoda A."/>
            <person name="Takaki Y."/>
            <person name="Nishi S."/>
            <person name="Hori S."/>
            <person name="Arai W."/>
            <person name="Tsubouchi T."/>
            <person name="Morono Y."/>
            <person name="Uchiyama I."/>
            <person name="Ito T."/>
            <person name="Fujiyama A."/>
            <person name="Inagaki F."/>
            <person name="Takami H."/>
        </authorList>
    </citation>
    <scope>NUCLEOTIDE SEQUENCE</scope>
    <source>
        <strain evidence="2">Expedition CK06-06</strain>
    </source>
</reference>
<proteinExistence type="predicted"/>
<evidence type="ECO:0000313" key="2">
    <source>
        <dbReference type="EMBL" id="GAI99540.1"/>
    </source>
</evidence>
<name>X1UI31_9ZZZZ</name>
<evidence type="ECO:0000256" key="1">
    <source>
        <dbReference type="SAM" id="MobiDB-lite"/>
    </source>
</evidence>
<feature type="region of interest" description="Disordered" evidence="1">
    <location>
        <begin position="33"/>
        <end position="63"/>
    </location>
</feature>
<dbReference type="AlphaFoldDB" id="X1UI31"/>
<comment type="caution">
    <text evidence="2">The sequence shown here is derived from an EMBL/GenBank/DDBJ whole genome shotgun (WGS) entry which is preliminary data.</text>
</comment>
<feature type="compositionally biased region" description="Basic and acidic residues" evidence="1">
    <location>
        <begin position="33"/>
        <end position="42"/>
    </location>
</feature>